<reference evidence="1" key="1">
    <citation type="submission" date="2020-11" db="EMBL/GenBank/DDBJ databases">
        <authorList>
            <consortium name="DOE Joint Genome Institute"/>
            <person name="Ahrendt S."/>
            <person name="Riley R."/>
            <person name="Andreopoulos W."/>
            <person name="Labutti K."/>
            <person name="Pangilinan J."/>
            <person name="Ruiz-Duenas F.J."/>
            <person name="Barrasa J.M."/>
            <person name="Sanchez-Garcia M."/>
            <person name="Camarero S."/>
            <person name="Miyauchi S."/>
            <person name="Serrano A."/>
            <person name="Linde D."/>
            <person name="Babiker R."/>
            <person name="Drula E."/>
            <person name="Ayuso-Fernandez I."/>
            <person name="Pacheco R."/>
            <person name="Padilla G."/>
            <person name="Ferreira P."/>
            <person name="Barriuso J."/>
            <person name="Kellner H."/>
            <person name="Castanera R."/>
            <person name="Alfaro M."/>
            <person name="Ramirez L."/>
            <person name="Pisabarro A.G."/>
            <person name="Kuo A."/>
            <person name="Tritt A."/>
            <person name="Lipzen A."/>
            <person name="He G."/>
            <person name="Yan M."/>
            <person name="Ng V."/>
            <person name="Cullen D."/>
            <person name="Martin F."/>
            <person name="Rosso M.-N."/>
            <person name="Henrissat B."/>
            <person name="Hibbett D."/>
            <person name="Martinez A.T."/>
            <person name="Grigoriev I.V."/>
        </authorList>
    </citation>
    <scope>NUCLEOTIDE SEQUENCE</scope>
    <source>
        <strain evidence="1">CBS 247.69</strain>
    </source>
</reference>
<proteinExistence type="predicted"/>
<gene>
    <name evidence="1" type="ORF">BDZ94DRAFT_1256946</name>
</gene>
<dbReference type="OrthoDB" id="3259884at2759"/>
<sequence>MNSVLESHHLDTKREVTKRQIFTCKIHVPPAKVLDACDVETFKEFKALAEEIIDNKPHKDITLTVEMTWVEWANTLCGRYSFFSSIISYVSCTPPINYLVKVY</sequence>
<keyword evidence="2" id="KW-1185">Reference proteome</keyword>
<dbReference type="Proteomes" id="UP000807353">
    <property type="component" value="Unassembled WGS sequence"/>
</dbReference>
<evidence type="ECO:0000313" key="1">
    <source>
        <dbReference type="EMBL" id="KAF9464334.1"/>
    </source>
</evidence>
<evidence type="ECO:0000313" key="2">
    <source>
        <dbReference type="Proteomes" id="UP000807353"/>
    </source>
</evidence>
<organism evidence="1 2">
    <name type="scientific">Collybia nuda</name>
    <dbReference type="NCBI Taxonomy" id="64659"/>
    <lineage>
        <taxon>Eukaryota</taxon>
        <taxon>Fungi</taxon>
        <taxon>Dikarya</taxon>
        <taxon>Basidiomycota</taxon>
        <taxon>Agaricomycotina</taxon>
        <taxon>Agaricomycetes</taxon>
        <taxon>Agaricomycetidae</taxon>
        <taxon>Agaricales</taxon>
        <taxon>Tricholomatineae</taxon>
        <taxon>Clitocybaceae</taxon>
        <taxon>Collybia</taxon>
    </lineage>
</organism>
<name>A0A9P6CKY4_9AGAR</name>
<accession>A0A9P6CKY4</accession>
<dbReference type="AlphaFoldDB" id="A0A9P6CKY4"/>
<comment type="caution">
    <text evidence="1">The sequence shown here is derived from an EMBL/GenBank/DDBJ whole genome shotgun (WGS) entry which is preliminary data.</text>
</comment>
<protein>
    <submittedName>
        <fullName evidence="1">Uncharacterized protein</fullName>
    </submittedName>
</protein>
<dbReference type="EMBL" id="MU150255">
    <property type="protein sequence ID" value="KAF9464334.1"/>
    <property type="molecule type" value="Genomic_DNA"/>
</dbReference>